<dbReference type="AlphaFoldDB" id="A0A075JVE5"/>
<dbReference type="Proteomes" id="UP000027987">
    <property type="component" value="Chromosome"/>
</dbReference>
<dbReference type="Pfam" id="PF16970">
    <property type="entry name" value="FimA"/>
    <property type="match status" value="1"/>
</dbReference>
<comment type="subcellular location">
    <subcellularLocation>
        <location evidence="1">Fimbrium</location>
    </subcellularLocation>
</comment>
<dbReference type="PANTHER" id="PTHR33420">
    <property type="entry name" value="FIMBRIAL SUBUNIT ELFA-RELATED"/>
    <property type="match status" value="1"/>
</dbReference>
<evidence type="ECO:0000256" key="4">
    <source>
        <dbReference type="ARBA" id="ARBA00023263"/>
    </source>
</evidence>
<evidence type="ECO:0000256" key="3">
    <source>
        <dbReference type="ARBA" id="ARBA00022729"/>
    </source>
</evidence>
<proteinExistence type="inferred from homology"/>
<keyword evidence="3" id="KW-0732">Signal</keyword>
<keyword evidence="4" id="KW-0281">Fimbrium</keyword>
<dbReference type="KEGG" id="dja:HY57_00745"/>
<dbReference type="SUPFAM" id="SSF49401">
    <property type="entry name" value="Bacterial adhesins"/>
    <property type="match status" value="1"/>
</dbReference>
<evidence type="ECO:0008006" key="7">
    <source>
        <dbReference type="Google" id="ProtNLM"/>
    </source>
</evidence>
<dbReference type="EMBL" id="CP008884">
    <property type="protein sequence ID" value="AIF45894.1"/>
    <property type="molecule type" value="Genomic_DNA"/>
</dbReference>
<dbReference type="GO" id="GO:0009289">
    <property type="term" value="C:pilus"/>
    <property type="evidence" value="ECO:0007669"/>
    <property type="project" value="UniProtKB-SubCell"/>
</dbReference>
<dbReference type="InterPro" id="IPR036937">
    <property type="entry name" value="Adhesion_dom_fimbrial_sf"/>
</dbReference>
<sequence>MPFWWYIPGGSVDSVSQALNAYLILPNITITVPTCTISAGANQTVTLPTVDSRLLATSGATAGLTPFSISITNCPAGASIATNVFSGGSTDSTTGALTNTTSSAKGGSGAANLEVQFLNGPGGSNNAGSLINLSQTTASAQGTSTYTLVNNGATLNYYAQYLATGAVTPGLFTATVQYGITYQ</sequence>
<dbReference type="STRING" id="1217721.HY57_00745"/>
<accession>A0A075JVE5</accession>
<evidence type="ECO:0000313" key="6">
    <source>
        <dbReference type="Proteomes" id="UP000027987"/>
    </source>
</evidence>
<evidence type="ECO:0000256" key="1">
    <source>
        <dbReference type="ARBA" id="ARBA00004561"/>
    </source>
</evidence>
<dbReference type="PANTHER" id="PTHR33420:SF3">
    <property type="entry name" value="FIMBRIAL SUBUNIT ELFA"/>
    <property type="match status" value="1"/>
</dbReference>
<dbReference type="PATRIC" id="fig|1217721.7.peg.154"/>
<evidence type="ECO:0000256" key="2">
    <source>
        <dbReference type="ARBA" id="ARBA00006671"/>
    </source>
</evidence>
<name>A0A075JVE5_9GAMM</name>
<keyword evidence="6" id="KW-1185">Reference proteome</keyword>
<protein>
    <recommendedName>
        <fullName evidence="7">Fimbrial protein</fullName>
    </recommendedName>
</protein>
<dbReference type="Gene3D" id="2.60.40.1090">
    <property type="entry name" value="Fimbrial-type adhesion domain"/>
    <property type="match status" value="1"/>
</dbReference>
<dbReference type="InterPro" id="IPR008966">
    <property type="entry name" value="Adhesion_dom_sf"/>
</dbReference>
<dbReference type="GO" id="GO:0043709">
    <property type="term" value="P:cell adhesion involved in single-species biofilm formation"/>
    <property type="evidence" value="ECO:0007669"/>
    <property type="project" value="TreeGrafter"/>
</dbReference>
<dbReference type="HOGENOM" id="CLU_088965_2_4_6"/>
<dbReference type="InterPro" id="IPR050263">
    <property type="entry name" value="Bact_Fimbrial_Adh_Pro"/>
</dbReference>
<evidence type="ECO:0000313" key="5">
    <source>
        <dbReference type="EMBL" id="AIF45894.1"/>
    </source>
</evidence>
<gene>
    <name evidence="5" type="ORF">HY57_00745</name>
</gene>
<reference evidence="5 6" key="1">
    <citation type="submission" date="2014-07" db="EMBL/GenBank/DDBJ databases">
        <title>Complete Genome Sequence of Dyella japonica Strain A8 Isolated from Malaysian Tropical Soil.</title>
        <authorList>
            <person name="Hui R.K.H."/>
            <person name="Chen J.-W."/>
            <person name="Chan K.-G."/>
            <person name="Leung F.C.C."/>
        </authorList>
    </citation>
    <scope>NUCLEOTIDE SEQUENCE [LARGE SCALE GENOMIC DNA]</scope>
    <source>
        <strain evidence="5 6">A8</strain>
    </source>
</reference>
<organism evidence="5 6">
    <name type="scientific">Dyella japonica A8</name>
    <dbReference type="NCBI Taxonomy" id="1217721"/>
    <lineage>
        <taxon>Bacteria</taxon>
        <taxon>Pseudomonadati</taxon>
        <taxon>Pseudomonadota</taxon>
        <taxon>Gammaproteobacteria</taxon>
        <taxon>Lysobacterales</taxon>
        <taxon>Rhodanobacteraceae</taxon>
        <taxon>Dyella</taxon>
    </lineage>
</organism>
<comment type="similarity">
    <text evidence="2">Belongs to the fimbrial protein family.</text>
</comment>
<dbReference type="InterPro" id="IPR039458">
    <property type="entry name" value="FimA-like"/>
</dbReference>